<evidence type="ECO:0000313" key="3">
    <source>
        <dbReference type="Proteomes" id="UP000279259"/>
    </source>
</evidence>
<dbReference type="AlphaFoldDB" id="A0A427YWB2"/>
<name>A0A427YWB2_9TREE</name>
<proteinExistence type="predicted"/>
<evidence type="ECO:0000259" key="1">
    <source>
        <dbReference type="Pfam" id="PF00035"/>
    </source>
</evidence>
<evidence type="ECO:0000313" key="2">
    <source>
        <dbReference type="EMBL" id="RSH95414.1"/>
    </source>
</evidence>
<organism evidence="2 3">
    <name type="scientific">Saitozyma podzolica</name>
    <dbReference type="NCBI Taxonomy" id="1890683"/>
    <lineage>
        <taxon>Eukaryota</taxon>
        <taxon>Fungi</taxon>
        <taxon>Dikarya</taxon>
        <taxon>Basidiomycota</taxon>
        <taxon>Agaricomycotina</taxon>
        <taxon>Tremellomycetes</taxon>
        <taxon>Tremellales</taxon>
        <taxon>Trimorphomycetaceae</taxon>
        <taxon>Saitozyma</taxon>
    </lineage>
</organism>
<keyword evidence="3" id="KW-1185">Reference proteome</keyword>
<sequence length="66" mass="7262">MVIRKQRVDYEYARSSGTPDHAPLFTATGRVYSDSEVIHVTSAKETSKKAAANKAAYEMCLKVGLL</sequence>
<reference evidence="2 3" key="1">
    <citation type="submission" date="2018-11" db="EMBL/GenBank/DDBJ databases">
        <title>Genome sequence of Saitozyma podzolica DSM 27192.</title>
        <authorList>
            <person name="Aliyu H."/>
            <person name="Gorte O."/>
            <person name="Ochsenreither K."/>
        </authorList>
    </citation>
    <scope>NUCLEOTIDE SEQUENCE [LARGE SCALE GENOMIC DNA]</scope>
    <source>
        <strain evidence="2 3">DSM 27192</strain>
    </source>
</reference>
<feature type="domain" description="DRBM" evidence="1">
    <location>
        <begin position="4"/>
        <end position="62"/>
    </location>
</feature>
<dbReference type="SUPFAM" id="SSF54768">
    <property type="entry name" value="dsRNA-binding domain-like"/>
    <property type="match status" value="1"/>
</dbReference>
<dbReference type="EMBL" id="RSCD01000001">
    <property type="protein sequence ID" value="RSH95414.1"/>
    <property type="molecule type" value="Genomic_DNA"/>
</dbReference>
<protein>
    <recommendedName>
        <fullName evidence="1">DRBM domain-containing protein</fullName>
    </recommendedName>
</protein>
<dbReference type="Pfam" id="PF00035">
    <property type="entry name" value="dsrm"/>
    <property type="match status" value="1"/>
</dbReference>
<dbReference type="Proteomes" id="UP000279259">
    <property type="component" value="Unassembled WGS sequence"/>
</dbReference>
<comment type="caution">
    <text evidence="2">The sequence shown here is derived from an EMBL/GenBank/DDBJ whole genome shotgun (WGS) entry which is preliminary data.</text>
</comment>
<accession>A0A427YWB2</accession>
<dbReference type="InterPro" id="IPR014720">
    <property type="entry name" value="dsRBD_dom"/>
</dbReference>
<dbReference type="Gene3D" id="3.30.160.20">
    <property type="match status" value="1"/>
</dbReference>
<gene>
    <name evidence="2" type="ORF">EHS25_000503</name>
</gene>